<comment type="caution">
    <text evidence="2">The sequence shown here is derived from an EMBL/GenBank/DDBJ whole genome shotgun (WGS) entry which is preliminary data.</text>
</comment>
<dbReference type="PROSITE" id="PS50943">
    <property type="entry name" value="HTH_CROC1"/>
    <property type="match status" value="1"/>
</dbReference>
<dbReference type="EMBL" id="BARU01045424">
    <property type="protein sequence ID" value="GAH93166.1"/>
    <property type="molecule type" value="Genomic_DNA"/>
</dbReference>
<proteinExistence type="predicted"/>
<gene>
    <name evidence="2" type="ORF">S03H2_68926</name>
</gene>
<sequence>WPAKISKIERGIFRPSSKEKELLSKALKTPIREIFPEA</sequence>
<evidence type="ECO:0000259" key="1">
    <source>
        <dbReference type="PROSITE" id="PS50943"/>
    </source>
</evidence>
<dbReference type="InterPro" id="IPR001387">
    <property type="entry name" value="Cro/C1-type_HTH"/>
</dbReference>
<feature type="domain" description="HTH cro/C1-type" evidence="1">
    <location>
        <begin position="5"/>
        <end position="34"/>
    </location>
</feature>
<reference evidence="2" key="1">
    <citation type="journal article" date="2014" name="Front. Microbiol.">
        <title>High frequency of phylogenetically diverse reductive dehalogenase-homologous genes in deep subseafloor sedimentary metagenomes.</title>
        <authorList>
            <person name="Kawai M."/>
            <person name="Futagami T."/>
            <person name="Toyoda A."/>
            <person name="Takaki Y."/>
            <person name="Nishi S."/>
            <person name="Hori S."/>
            <person name="Arai W."/>
            <person name="Tsubouchi T."/>
            <person name="Morono Y."/>
            <person name="Uchiyama I."/>
            <person name="Ito T."/>
            <person name="Fujiyama A."/>
            <person name="Inagaki F."/>
            <person name="Takami H."/>
        </authorList>
    </citation>
    <scope>NUCLEOTIDE SEQUENCE</scope>
    <source>
        <strain evidence="2">Expedition CK06-06</strain>
    </source>
</reference>
<name>X1JEN3_9ZZZZ</name>
<accession>X1JEN3</accession>
<dbReference type="AlphaFoldDB" id="X1JEN3"/>
<protein>
    <recommendedName>
        <fullName evidence="1">HTH cro/C1-type domain-containing protein</fullName>
    </recommendedName>
</protein>
<evidence type="ECO:0000313" key="2">
    <source>
        <dbReference type="EMBL" id="GAH93166.1"/>
    </source>
</evidence>
<organism evidence="2">
    <name type="scientific">marine sediment metagenome</name>
    <dbReference type="NCBI Taxonomy" id="412755"/>
    <lineage>
        <taxon>unclassified sequences</taxon>
        <taxon>metagenomes</taxon>
        <taxon>ecological metagenomes</taxon>
    </lineage>
</organism>
<feature type="non-terminal residue" evidence="2">
    <location>
        <position position="1"/>
    </location>
</feature>